<dbReference type="Gene3D" id="1.10.10.10">
    <property type="entry name" value="Winged helix-like DNA-binding domain superfamily/Winged helix DNA-binding domain"/>
    <property type="match status" value="1"/>
</dbReference>
<evidence type="ECO:0000259" key="1">
    <source>
        <dbReference type="Pfam" id="PF08281"/>
    </source>
</evidence>
<dbReference type="NCBIfam" id="TIGR02937">
    <property type="entry name" value="sigma70-ECF"/>
    <property type="match status" value="1"/>
</dbReference>
<dbReference type="Pfam" id="PF08281">
    <property type="entry name" value="Sigma70_r4_2"/>
    <property type="match status" value="1"/>
</dbReference>
<proteinExistence type="predicted"/>
<dbReference type="GO" id="GO:0016987">
    <property type="term" value="F:sigma factor activity"/>
    <property type="evidence" value="ECO:0007669"/>
    <property type="project" value="InterPro"/>
</dbReference>
<protein>
    <recommendedName>
        <fullName evidence="1">RNA polymerase sigma factor 70 region 4 type 2 domain-containing protein</fullName>
    </recommendedName>
</protein>
<dbReference type="GO" id="GO:0006352">
    <property type="term" value="P:DNA-templated transcription initiation"/>
    <property type="evidence" value="ECO:0007669"/>
    <property type="project" value="InterPro"/>
</dbReference>
<evidence type="ECO:0000313" key="2">
    <source>
        <dbReference type="EMBL" id="GAF80823.1"/>
    </source>
</evidence>
<feature type="domain" description="RNA polymerase sigma factor 70 region 4 type 2" evidence="1">
    <location>
        <begin position="67"/>
        <end position="118"/>
    </location>
</feature>
<dbReference type="AlphaFoldDB" id="X0SIE3"/>
<sequence>MSGNRVVYQNWIVEIGFDPAQLKAIENWNDPPLESISLDEPSACAISDEESQRVIEEREKTSEIRSRVRKALERLSVQEREFIAQFYFMGRSYREISEQSGRPIHKLEALHKRAVKKLKNELGGFVRERFGVETGSDADCLICRSPHLAEINRLISRRDKTTTWKPIIKTLRNKYGLKVSSPQMLIGHEKYHGRSPTGTA</sequence>
<dbReference type="InterPro" id="IPR013249">
    <property type="entry name" value="RNA_pol_sigma70_r4_t2"/>
</dbReference>
<dbReference type="SUPFAM" id="SSF88659">
    <property type="entry name" value="Sigma3 and sigma4 domains of RNA polymerase sigma factors"/>
    <property type="match status" value="1"/>
</dbReference>
<dbReference type="InterPro" id="IPR014284">
    <property type="entry name" value="RNA_pol_sigma-70_dom"/>
</dbReference>
<comment type="caution">
    <text evidence="2">The sequence shown here is derived from an EMBL/GenBank/DDBJ whole genome shotgun (WGS) entry which is preliminary data.</text>
</comment>
<dbReference type="InterPro" id="IPR036388">
    <property type="entry name" value="WH-like_DNA-bd_sf"/>
</dbReference>
<name>X0SIE3_9ZZZZ</name>
<gene>
    <name evidence="2" type="ORF">S01H1_14030</name>
</gene>
<dbReference type="EMBL" id="BARS01007277">
    <property type="protein sequence ID" value="GAF80823.1"/>
    <property type="molecule type" value="Genomic_DNA"/>
</dbReference>
<reference evidence="2" key="1">
    <citation type="journal article" date="2014" name="Front. Microbiol.">
        <title>High frequency of phylogenetically diverse reductive dehalogenase-homologous genes in deep subseafloor sedimentary metagenomes.</title>
        <authorList>
            <person name="Kawai M."/>
            <person name="Futagami T."/>
            <person name="Toyoda A."/>
            <person name="Takaki Y."/>
            <person name="Nishi S."/>
            <person name="Hori S."/>
            <person name="Arai W."/>
            <person name="Tsubouchi T."/>
            <person name="Morono Y."/>
            <person name="Uchiyama I."/>
            <person name="Ito T."/>
            <person name="Fujiyama A."/>
            <person name="Inagaki F."/>
            <person name="Takami H."/>
        </authorList>
    </citation>
    <scope>NUCLEOTIDE SEQUENCE</scope>
    <source>
        <strain evidence="2">Expedition CK06-06</strain>
    </source>
</reference>
<dbReference type="InterPro" id="IPR013324">
    <property type="entry name" value="RNA_pol_sigma_r3/r4-like"/>
</dbReference>
<dbReference type="GO" id="GO:0003677">
    <property type="term" value="F:DNA binding"/>
    <property type="evidence" value="ECO:0007669"/>
    <property type="project" value="InterPro"/>
</dbReference>
<organism evidence="2">
    <name type="scientific">marine sediment metagenome</name>
    <dbReference type="NCBI Taxonomy" id="412755"/>
    <lineage>
        <taxon>unclassified sequences</taxon>
        <taxon>metagenomes</taxon>
        <taxon>ecological metagenomes</taxon>
    </lineage>
</organism>
<accession>X0SIE3</accession>